<feature type="transmembrane region" description="Helical" evidence="5">
    <location>
        <begin position="273"/>
        <end position="295"/>
    </location>
</feature>
<evidence type="ECO:0000256" key="5">
    <source>
        <dbReference type="SAM" id="Phobius"/>
    </source>
</evidence>
<dbReference type="RefSeq" id="WP_044905032.1">
    <property type="nucleotide sequence ID" value="NZ_JQIF01000039.1"/>
</dbReference>
<dbReference type="GO" id="GO:0016020">
    <property type="term" value="C:membrane"/>
    <property type="evidence" value="ECO:0007669"/>
    <property type="project" value="UniProtKB-SubCell"/>
</dbReference>
<keyword evidence="4 5" id="KW-0472">Membrane</keyword>
<feature type="transmembrane region" description="Helical" evidence="5">
    <location>
        <begin position="352"/>
        <end position="372"/>
    </location>
</feature>
<keyword evidence="2 5" id="KW-0812">Transmembrane</keyword>
<dbReference type="GO" id="GO:0004252">
    <property type="term" value="F:serine-type endopeptidase activity"/>
    <property type="evidence" value="ECO:0007669"/>
    <property type="project" value="InterPro"/>
</dbReference>
<gene>
    <name evidence="7" type="ORF">CIAN88_08620</name>
</gene>
<reference evidence="7 8" key="1">
    <citation type="submission" date="2014-08" db="EMBL/GenBank/DDBJ databases">
        <title>Clostridium innocuum, an unnegligible vancomycin-resistant pathogen causing extra-intestinal infections.</title>
        <authorList>
            <person name="Feng Y."/>
            <person name="Chiu C.-H."/>
        </authorList>
    </citation>
    <scope>NUCLEOTIDE SEQUENCE [LARGE SCALE GENOMIC DNA]</scope>
    <source>
        <strain evidence="7 8">AN88</strain>
    </source>
</reference>
<dbReference type="PANTHER" id="PTHR43066">
    <property type="entry name" value="RHOMBOID-RELATED PROTEIN"/>
    <property type="match status" value="1"/>
</dbReference>
<organism evidence="7 8">
    <name type="scientific">Clostridium innocuum</name>
    <dbReference type="NCBI Taxonomy" id="1522"/>
    <lineage>
        <taxon>Bacteria</taxon>
        <taxon>Bacillati</taxon>
        <taxon>Bacillota</taxon>
        <taxon>Clostridia</taxon>
        <taxon>Eubacteriales</taxon>
        <taxon>Clostridiaceae</taxon>
        <taxon>Clostridium</taxon>
    </lineage>
</organism>
<evidence type="ECO:0000259" key="6">
    <source>
        <dbReference type="Pfam" id="PF01694"/>
    </source>
</evidence>
<dbReference type="Proteomes" id="UP000030008">
    <property type="component" value="Unassembled WGS sequence"/>
</dbReference>
<keyword evidence="3 5" id="KW-1133">Transmembrane helix</keyword>
<feature type="transmembrane region" description="Helical" evidence="5">
    <location>
        <begin position="211"/>
        <end position="236"/>
    </location>
</feature>
<evidence type="ECO:0000256" key="3">
    <source>
        <dbReference type="ARBA" id="ARBA00022989"/>
    </source>
</evidence>
<feature type="transmembrane region" description="Helical" evidence="5">
    <location>
        <begin position="248"/>
        <end position="267"/>
    </location>
</feature>
<dbReference type="AlphaFoldDB" id="A0A099I8C8"/>
<evidence type="ECO:0000256" key="1">
    <source>
        <dbReference type="ARBA" id="ARBA00004141"/>
    </source>
</evidence>
<dbReference type="EMBL" id="JQIF01000039">
    <property type="protein sequence ID" value="KGJ53477.1"/>
    <property type="molecule type" value="Genomic_DNA"/>
</dbReference>
<dbReference type="SUPFAM" id="SSF144091">
    <property type="entry name" value="Rhomboid-like"/>
    <property type="match status" value="1"/>
</dbReference>
<feature type="transmembrane region" description="Helical" evidence="5">
    <location>
        <begin position="307"/>
        <end position="340"/>
    </location>
</feature>
<evidence type="ECO:0000256" key="2">
    <source>
        <dbReference type="ARBA" id="ARBA00022692"/>
    </source>
</evidence>
<comment type="subcellular location">
    <subcellularLocation>
        <location evidence="1">Membrane</location>
        <topology evidence="1">Multi-pass membrane protein</topology>
    </subcellularLocation>
</comment>
<feature type="transmembrane region" description="Helical" evidence="5">
    <location>
        <begin position="165"/>
        <end position="186"/>
    </location>
</feature>
<proteinExistence type="predicted"/>
<dbReference type="InterPro" id="IPR035952">
    <property type="entry name" value="Rhomboid-like_sf"/>
</dbReference>
<evidence type="ECO:0000313" key="8">
    <source>
        <dbReference type="Proteomes" id="UP000030008"/>
    </source>
</evidence>
<sequence>MQISEYDLFAYQLLHYLVVQQHYRIVRVQQHKDDLWLMNENHQVYPVIRISSSGNAGTFADTDYVRNVHRIILNLMHREGPMLILNTNPQSSPVHNAFLTQICITPSALSEPQLTSVFHGIDRVVHRVADPDKESSTLMAQVEEAELKQQQDFIKKARKKSIPRCTIAIMAICTIFLVLEYLLAYLDGNMESAIVAVGGYYKMSIVAAHEYWRILSGGFVHNGVVHFVISLYALYATGKLCEQRLGRGWYMAVFLSSVILGNAAQLIAAPNGIATGMSAGIFGVAAAFLTSQLLSHTLRHPLLRIPLYNCMAILAVLALVPSVSFIACIAGILCGILYGLWMHGRQSESGMKQHACLALVLYAASLFAYGAAVDRVTPLDRHLDEAIISVYRHTPLNAYAEYLQEHFHQQYEKTGGI</sequence>
<dbReference type="InterPro" id="IPR022764">
    <property type="entry name" value="Peptidase_S54_rhomboid_dom"/>
</dbReference>
<evidence type="ECO:0000313" key="7">
    <source>
        <dbReference type="EMBL" id="KGJ53477.1"/>
    </source>
</evidence>
<dbReference type="Pfam" id="PF01694">
    <property type="entry name" value="Rhomboid"/>
    <property type="match status" value="1"/>
</dbReference>
<comment type="caution">
    <text evidence="7">The sequence shown here is derived from an EMBL/GenBank/DDBJ whole genome shotgun (WGS) entry which is preliminary data.</text>
</comment>
<evidence type="ECO:0000256" key="4">
    <source>
        <dbReference type="ARBA" id="ARBA00023136"/>
    </source>
</evidence>
<dbReference type="PANTHER" id="PTHR43066:SF11">
    <property type="entry name" value="PEPTIDASE S54 RHOMBOID DOMAIN-CONTAINING PROTEIN"/>
    <property type="match status" value="1"/>
</dbReference>
<accession>A0A099I8C8</accession>
<feature type="domain" description="Peptidase S54 rhomboid" evidence="6">
    <location>
        <begin position="209"/>
        <end position="343"/>
    </location>
</feature>
<protein>
    <submittedName>
        <fullName evidence="7">Peptidase S54</fullName>
    </submittedName>
</protein>
<dbReference type="Gene3D" id="1.20.1540.10">
    <property type="entry name" value="Rhomboid-like"/>
    <property type="match status" value="1"/>
</dbReference>
<name>A0A099I8C8_CLOIN</name>